<dbReference type="EMBL" id="JACOOU010000007">
    <property type="protein sequence ID" value="MBC5673651.1"/>
    <property type="molecule type" value="Genomic_DNA"/>
</dbReference>
<dbReference type="InterPro" id="IPR017911">
    <property type="entry name" value="MacB-like_ATP-bd"/>
</dbReference>
<accession>A0ABR7FGT6</accession>
<comment type="caution">
    <text evidence="6">The sequence shown here is derived from an EMBL/GenBank/DDBJ whole genome shotgun (WGS) entry which is preliminary data.</text>
</comment>
<dbReference type="Pfam" id="PF00005">
    <property type="entry name" value="ABC_tran"/>
    <property type="match status" value="1"/>
</dbReference>
<evidence type="ECO:0000313" key="7">
    <source>
        <dbReference type="Proteomes" id="UP000654573"/>
    </source>
</evidence>
<evidence type="ECO:0000256" key="4">
    <source>
        <dbReference type="ARBA" id="ARBA00022840"/>
    </source>
</evidence>
<organism evidence="6 7">
    <name type="scientific">Blautia celeris</name>
    <dbReference type="NCBI Taxonomy" id="2763026"/>
    <lineage>
        <taxon>Bacteria</taxon>
        <taxon>Bacillati</taxon>
        <taxon>Bacillota</taxon>
        <taxon>Clostridia</taxon>
        <taxon>Lachnospirales</taxon>
        <taxon>Lachnospiraceae</taxon>
        <taxon>Blautia</taxon>
    </lineage>
</organism>
<dbReference type="InterPro" id="IPR015854">
    <property type="entry name" value="ABC_transpr_LolD-like"/>
</dbReference>
<evidence type="ECO:0000256" key="3">
    <source>
        <dbReference type="ARBA" id="ARBA00022741"/>
    </source>
</evidence>
<keyword evidence="7" id="KW-1185">Reference proteome</keyword>
<dbReference type="InterPro" id="IPR003439">
    <property type="entry name" value="ABC_transporter-like_ATP-bd"/>
</dbReference>
<keyword evidence="4 6" id="KW-0067">ATP-binding</keyword>
<evidence type="ECO:0000256" key="2">
    <source>
        <dbReference type="ARBA" id="ARBA00022448"/>
    </source>
</evidence>
<dbReference type="PROSITE" id="PS50893">
    <property type="entry name" value="ABC_TRANSPORTER_2"/>
    <property type="match status" value="1"/>
</dbReference>
<dbReference type="Gene3D" id="3.40.50.300">
    <property type="entry name" value="P-loop containing nucleotide triphosphate hydrolases"/>
    <property type="match status" value="1"/>
</dbReference>
<dbReference type="PANTHER" id="PTHR24220">
    <property type="entry name" value="IMPORT ATP-BINDING PROTEIN"/>
    <property type="match status" value="1"/>
</dbReference>
<dbReference type="PROSITE" id="PS00211">
    <property type="entry name" value="ABC_TRANSPORTER_1"/>
    <property type="match status" value="1"/>
</dbReference>
<dbReference type="InterPro" id="IPR003593">
    <property type="entry name" value="AAA+_ATPase"/>
</dbReference>
<reference evidence="6 7" key="1">
    <citation type="submission" date="2020-08" db="EMBL/GenBank/DDBJ databases">
        <title>Genome public.</title>
        <authorList>
            <person name="Liu C."/>
            <person name="Sun Q."/>
        </authorList>
    </citation>
    <scope>NUCLEOTIDE SEQUENCE [LARGE SCALE GENOMIC DNA]</scope>
    <source>
        <strain evidence="6 7">NSJ-34</strain>
    </source>
</reference>
<comment type="similarity">
    <text evidence="1">Belongs to the ABC transporter superfamily.</text>
</comment>
<dbReference type="RefSeq" id="WP_103732605.1">
    <property type="nucleotide sequence ID" value="NZ_JACOOU010000007.1"/>
</dbReference>
<proteinExistence type="inferred from homology"/>
<dbReference type="CDD" id="cd03255">
    <property type="entry name" value="ABC_MJ0796_LolCDE_FtsE"/>
    <property type="match status" value="1"/>
</dbReference>
<dbReference type="SUPFAM" id="SSF52540">
    <property type="entry name" value="P-loop containing nucleoside triphosphate hydrolases"/>
    <property type="match status" value="1"/>
</dbReference>
<evidence type="ECO:0000313" key="6">
    <source>
        <dbReference type="EMBL" id="MBC5673651.1"/>
    </source>
</evidence>
<sequence>MLELQNISYSYQPGKSVLNNINAAFRPGCVYAIVGSSGCGKSTLLSIMGGLDMPVSGSVLYNGKPLTKKDLPEYRKKYVSFIFQSYNLIDYLTVEENLKLVSPLLALPVLEKVGLNRELAKRNVMKLSGGQQQRAAIARALISDSSLLLADEPTGSLDEENARAVFDLLIQYAHGPLQGCVIAVTHSPVLARKADVVLKLEDGVLRKENSL</sequence>
<dbReference type="PANTHER" id="PTHR24220:SF689">
    <property type="entry name" value="LIPOPROTEIN-RELEASING SYSTEM ATP-BINDING PROTEIN LOLD"/>
    <property type="match status" value="1"/>
</dbReference>
<protein>
    <submittedName>
        <fullName evidence="6">ABC transporter ATP-binding protein</fullName>
    </submittedName>
</protein>
<feature type="domain" description="ABC transporter" evidence="5">
    <location>
        <begin position="2"/>
        <end position="211"/>
    </location>
</feature>
<gene>
    <name evidence="6" type="ORF">H8S76_15490</name>
</gene>
<name>A0ABR7FGT6_9FIRM</name>
<keyword evidence="2" id="KW-0813">Transport</keyword>
<dbReference type="InterPro" id="IPR017871">
    <property type="entry name" value="ABC_transporter-like_CS"/>
</dbReference>
<evidence type="ECO:0000259" key="5">
    <source>
        <dbReference type="PROSITE" id="PS50893"/>
    </source>
</evidence>
<dbReference type="Proteomes" id="UP000654573">
    <property type="component" value="Unassembled WGS sequence"/>
</dbReference>
<evidence type="ECO:0000256" key="1">
    <source>
        <dbReference type="ARBA" id="ARBA00005417"/>
    </source>
</evidence>
<keyword evidence="3" id="KW-0547">Nucleotide-binding</keyword>
<dbReference type="SMART" id="SM00382">
    <property type="entry name" value="AAA"/>
    <property type="match status" value="1"/>
</dbReference>
<dbReference type="InterPro" id="IPR027417">
    <property type="entry name" value="P-loop_NTPase"/>
</dbReference>
<dbReference type="GO" id="GO:0005524">
    <property type="term" value="F:ATP binding"/>
    <property type="evidence" value="ECO:0007669"/>
    <property type="project" value="UniProtKB-KW"/>
</dbReference>